<accession>A0A2Z6R300</accession>
<organism evidence="1 2">
    <name type="scientific">Rhizophagus clarus</name>
    <dbReference type="NCBI Taxonomy" id="94130"/>
    <lineage>
        <taxon>Eukaryota</taxon>
        <taxon>Fungi</taxon>
        <taxon>Fungi incertae sedis</taxon>
        <taxon>Mucoromycota</taxon>
        <taxon>Glomeromycotina</taxon>
        <taxon>Glomeromycetes</taxon>
        <taxon>Glomerales</taxon>
        <taxon>Glomeraceae</taxon>
        <taxon>Rhizophagus</taxon>
    </lineage>
</organism>
<evidence type="ECO:0000313" key="1">
    <source>
        <dbReference type="EMBL" id="GBB91331.1"/>
    </source>
</evidence>
<dbReference type="Proteomes" id="UP000247702">
    <property type="component" value="Unassembled WGS sequence"/>
</dbReference>
<evidence type="ECO:0000313" key="2">
    <source>
        <dbReference type="Proteomes" id="UP000247702"/>
    </source>
</evidence>
<reference evidence="1 2" key="1">
    <citation type="submission" date="2017-11" db="EMBL/GenBank/DDBJ databases">
        <title>The genome of Rhizophagus clarus HR1 reveals common genetic basis of auxotrophy among arbuscular mycorrhizal fungi.</title>
        <authorList>
            <person name="Kobayashi Y."/>
        </authorList>
    </citation>
    <scope>NUCLEOTIDE SEQUENCE [LARGE SCALE GENOMIC DNA]</scope>
    <source>
        <strain evidence="1 2">HR1</strain>
    </source>
</reference>
<dbReference type="AlphaFoldDB" id="A0A2Z6R300"/>
<comment type="caution">
    <text evidence="1">The sequence shown here is derived from an EMBL/GenBank/DDBJ whole genome shotgun (WGS) entry which is preliminary data.</text>
</comment>
<keyword evidence="2" id="KW-1185">Reference proteome</keyword>
<protein>
    <submittedName>
        <fullName evidence="1">Uncharacterized protein</fullName>
    </submittedName>
</protein>
<proteinExistence type="predicted"/>
<dbReference type="SUPFAM" id="SSF81585">
    <property type="entry name" value="PsbU/PolX domain-like"/>
    <property type="match status" value="1"/>
</dbReference>
<sequence>MFIPFKIHKILNRAQFASGTSFFDLQYRLMCSVFCIANEKIFINSAPPETLKILGFTNHQCHDISLKRLKRPFSSLDDVKAELDLSENQFKKLKYDNRITF</sequence>
<name>A0A2Z6R300_9GLOM</name>
<dbReference type="EMBL" id="BEXD01000953">
    <property type="protein sequence ID" value="GBB91331.1"/>
    <property type="molecule type" value="Genomic_DNA"/>
</dbReference>
<gene>
    <name evidence="1" type="ORF">RclHR1_18560004</name>
</gene>